<proteinExistence type="predicted"/>
<dbReference type="WBParaSite" id="mrna-Wban_10575">
    <property type="protein sequence ID" value="mrna-Wban_10575"/>
    <property type="gene ID" value="Wban_10575"/>
</dbReference>
<protein>
    <submittedName>
        <fullName evidence="2">Uncharacterized protein</fullName>
    </submittedName>
</protein>
<organism evidence="1 2">
    <name type="scientific">Wuchereria bancrofti</name>
    <dbReference type="NCBI Taxonomy" id="6293"/>
    <lineage>
        <taxon>Eukaryota</taxon>
        <taxon>Metazoa</taxon>
        <taxon>Ecdysozoa</taxon>
        <taxon>Nematoda</taxon>
        <taxon>Chromadorea</taxon>
        <taxon>Rhabditida</taxon>
        <taxon>Spirurina</taxon>
        <taxon>Spiruromorpha</taxon>
        <taxon>Filarioidea</taxon>
        <taxon>Onchocercidae</taxon>
        <taxon>Wuchereria</taxon>
    </lineage>
</organism>
<dbReference type="AlphaFoldDB" id="A0AAF5Q624"/>
<reference evidence="2" key="3">
    <citation type="submission" date="2024-02" db="UniProtKB">
        <authorList>
            <consortium name="WormBaseParasite"/>
        </authorList>
    </citation>
    <scope>IDENTIFICATION</scope>
    <source>
        <strain evidence="2">pt0022</strain>
    </source>
</reference>
<accession>A0AAF5Q624</accession>
<evidence type="ECO:0000313" key="1">
    <source>
        <dbReference type="Proteomes" id="UP000093561"/>
    </source>
</evidence>
<dbReference type="Proteomes" id="UP000093561">
    <property type="component" value="Unassembled WGS sequence"/>
</dbReference>
<sequence length="45" mass="5306">MRKYLEQPYLINVLSSFCMVCLYRISGNFEQTNCGSNIYWNYSVG</sequence>
<evidence type="ECO:0000313" key="2">
    <source>
        <dbReference type="WBParaSite" id="mrna-Wban_10575"/>
    </source>
</evidence>
<reference evidence="1" key="2">
    <citation type="journal article" date="2016" name="Mol. Ecol.">
        <title>Population genomics of the filarial nematode parasite Wuchereria bancrofti from mosquitoes.</title>
        <authorList>
            <person name="Small S.T."/>
            <person name="Reimer L.J."/>
            <person name="Tisch D.J."/>
            <person name="King C.L."/>
            <person name="Christensen B.M."/>
            <person name="Siba P.M."/>
            <person name="Kazura J.W."/>
            <person name="Serre D."/>
            <person name="Zimmerman P.A."/>
        </authorList>
    </citation>
    <scope>NUCLEOTIDE SEQUENCE</scope>
    <source>
        <strain evidence="1">pt0022</strain>
    </source>
</reference>
<name>A0AAF5Q624_WUCBA</name>
<reference evidence="1" key="1">
    <citation type="submission" date="2015-03" db="EMBL/GenBank/DDBJ databases">
        <title>Wuchereria bancrofti Genome Sequencing Papua New Guinea Strain.</title>
        <authorList>
            <person name="Small S.T."/>
            <person name="Serre D."/>
            <person name="Zimmerman P.A."/>
        </authorList>
    </citation>
    <scope>NUCLEOTIDE SEQUENCE [LARGE SCALE GENOMIC DNA]</scope>
    <source>
        <strain evidence="1">pt0022</strain>
    </source>
</reference>